<evidence type="ECO:0000313" key="2">
    <source>
        <dbReference type="EMBL" id="PMD37478.1"/>
    </source>
</evidence>
<feature type="compositionally biased region" description="Acidic residues" evidence="1">
    <location>
        <begin position="141"/>
        <end position="150"/>
    </location>
</feature>
<name>A0A2J6RG60_HYAVF</name>
<dbReference type="EMBL" id="KZ613949">
    <property type="protein sequence ID" value="PMD37478.1"/>
    <property type="molecule type" value="Genomic_DNA"/>
</dbReference>
<proteinExistence type="predicted"/>
<gene>
    <name evidence="2" type="ORF">L207DRAFT_568456</name>
</gene>
<keyword evidence="3" id="KW-1185">Reference proteome</keyword>
<accession>A0A2J6RG60</accession>
<evidence type="ECO:0000256" key="1">
    <source>
        <dbReference type="SAM" id="MobiDB-lite"/>
    </source>
</evidence>
<dbReference type="AlphaFoldDB" id="A0A2J6RG60"/>
<protein>
    <submittedName>
        <fullName evidence="2">Uncharacterized protein</fullName>
    </submittedName>
</protein>
<reference evidence="2 3" key="1">
    <citation type="submission" date="2016-04" db="EMBL/GenBank/DDBJ databases">
        <title>A degradative enzymes factory behind the ericoid mycorrhizal symbiosis.</title>
        <authorList>
            <consortium name="DOE Joint Genome Institute"/>
            <person name="Martino E."/>
            <person name="Morin E."/>
            <person name="Grelet G."/>
            <person name="Kuo A."/>
            <person name="Kohler A."/>
            <person name="Daghino S."/>
            <person name="Barry K."/>
            <person name="Choi C."/>
            <person name="Cichocki N."/>
            <person name="Clum A."/>
            <person name="Copeland A."/>
            <person name="Hainaut M."/>
            <person name="Haridas S."/>
            <person name="Labutti K."/>
            <person name="Lindquist E."/>
            <person name="Lipzen A."/>
            <person name="Khouja H.-R."/>
            <person name="Murat C."/>
            <person name="Ohm R."/>
            <person name="Olson A."/>
            <person name="Spatafora J."/>
            <person name="Veneault-Fourrey C."/>
            <person name="Henrissat B."/>
            <person name="Grigoriev I."/>
            <person name="Martin F."/>
            <person name="Perotto S."/>
        </authorList>
    </citation>
    <scope>NUCLEOTIDE SEQUENCE [LARGE SCALE GENOMIC DNA]</scope>
    <source>
        <strain evidence="2 3">F</strain>
    </source>
</reference>
<evidence type="ECO:0000313" key="3">
    <source>
        <dbReference type="Proteomes" id="UP000235786"/>
    </source>
</evidence>
<dbReference type="Proteomes" id="UP000235786">
    <property type="component" value="Unassembled WGS sequence"/>
</dbReference>
<feature type="region of interest" description="Disordered" evidence="1">
    <location>
        <begin position="121"/>
        <end position="150"/>
    </location>
</feature>
<sequence length="150" mass="16796">MLLGRDRPLAPFSNGILLPLLKFRCGRGRRTGTRGVPVLALFQYCTPALMARTWSRRFELSTLTCVVLKISPKDSSGRKSKDILGLAIKRAGGRGGMDERDTIHLSEAIIWERYDGFETGHRPVLDTSSPSKPRHSLVSDSECEYEQSEF</sequence>
<organism evidence="2 3">
    <name type="scientific">Hyaloscypha variabilis (strain UAMH 11265 / GT02V1 / F)</name>
    <name type="common">Meliniomyces variabilis</name>
    <dbReference type="NCBI Taxonomy" id="1149755"/>
    <lineage>
        <taxon>Eukaryota</taxon>
        <taxon>Fungi</taxon>
        <taxon>Dikarya</taxon>
        <taxon>Ascomycota</taxon>
        <taxon>Pezizomycotina</taxon>
        <taxon>Leotiomycetes</taxon>
        <taxon>Helotiales</taxon>
        <taxon>Hyaloscyphaceae</taxon>
        <taxon>Hyaloscypha</taxon>
        <taxon>Hyaloscypha variabilis</taxon>
    </lineage>
</organism>